<keyword evidence="11" id="KW-0234">DNA repair</keyword>
<evidence type="ECO:0000256" key="12">
    <source>
        <dbReference type="ARBA" id="ARBA00023235"/>
    </source>
</evidence>
<evidence type="ECO:0000259" key="19">
    <source>
        <dbReference type="PROSITE" id="PS51217"/>
    </source>
</evidence>
<evidence type="ECO:0000256" key="8">
    <source>
        <dbReference type="ARBA" id="ARBA00022840"/>
    </source>
</evidence>
<dbReference type="InterPro" id="IPR027417">
    <property type="entry name" value="P-loop_NTPase"/>
</dbReference>
<dbReference type="Gene3D" id="1.10.3170.10">
    <property type="entry name" value="Recbcd, chain B, domain 2"/>
    <property type="match status" value="1"/>
</dbReference>
<keyword evidence="4" id="KW-0227">DNA damage</keyword>
<keyword evidence="2" id="KW-0479">Metal-binding</keyword>
<dbReference type="Pfam" id="PF13361">
    <property type="entry name" value="UvrD_C"/>
    <property type="match status" value="1"/>
</dbReference>
<dbReference type="PROSITE" id="PS51217">
    <property type="entry name" value="UVRD_HELICASE_CTER"/>
    <property type="match status" value="1"/>
</dbReference>
<evidence type="ECO:0000256" key="11">
    <source>
        <dbReference type="ARBA" id="ARBA00023204"/>
    </source>
</evidence>
<dbReference type="InterPro" id="IPR000212">
    <property type="entry name" value="DNA_helicase_UvrD/REP"/>
</dbReference>
<evidence type="ECO:0000256" key="17">
    <source>
        <dbReference type="SAM" id="MobiDB-lite"/>
    </source>
</evidence>
<keyword evidence="6 16" id="KW-0347">Helicase</keyword>
<dbReference type="Gene3D" id="3.90.320.10">
    <property type="match status" value="1"/>
</dbReference>
<dbReference type="GO" id="GO:0043138">
    <property type="term" value="F:3'-5' DNA helicase activity"/>
    <property type="evidence" value="ECO:0007669"/>
    <property type="project" value="UniProtKB-EC"/>
</dbReference>
<dbReference type="NCBIfam" id="TIGR00609">
    <property type="entry name" value="recB"/>
    <property type="match status" value="1"/>
</dbReference>
<feature type="domain" description="UvrD-like helicase ATP-binding" evidence="18">
    <location>
        <begin position="1"/>
        <end position="446"/>
    </location>
</feature>
<evidence type="ECO:0000256" key="13">
    <source>
        <dbReference type="ARBA" id="ARBA00034617"/>
    </source>
</evidence>
<feature type="compositionally biased region" description="Low complexity" evidence="17">
    <location>
        <begin position="942"/>
        <end position="952"/>
    </location>
</feature>
<proteinExistence type="inferred from homology"/>
<dbReference type="PANTHER" id="PTHR11070:SF23">
    <property type="entry name" value="RECBCD ENZYME SUBUNIT RECB"/>
    <property type="match status" value="1"/>
</dbReference>
<dbReference type="Proteomes" id="UP000031433">
    <property type="component" value="Unassembled WGS sequence"/>
</dbReference>
<dbReference type="Pfam" id="PF00580">
    <property type="entry name" value="UvrD-helicase"/>
    <property type="match status" value="2"/>
</dbReference>
<reference evidence="20 21" key="1">
    <citation type="submission" date="2015-01" db="EMBL/GenBank/DDBJ databases">
        <title>Genome sequence of the anaerobic bacterium Geobacter soli GSS01, a dissimilatory Fe(III) reducer from soil.</title>
        <authorList>
            <person name="Yang G."/>
            <person name="Zhou S."/>
        </authorList>
    </citation>
    <scope>NUCLEOTIDE SEQUENCE [LARGE SCALE GENOMIC DNA]</scope>
    <source>
        <strain evidence="20 21">GSS01</strain>
    </source>
</reference>
<keyword evidence="8 16" id="KW-0067">ATP-binding</keyword>
<keyword evidence="1" id="KW-0540">Nuclease</keyword>
<evidence type="ECO:0000256" key="14">
    <source>
        <dbReference type="ARBA" id="ARBA00034808"/>
    </source>
</evidence>
<evidence type="ECO:0000256" key="9">
    <source>
        <dbReference type="ARBA" id="ARBA00022842"/>
    </source>
</evidence>
<evidence type="ECO:0000256" key="16">
    <source>
        <dbReference type="PROSITE-ProRule" id="PRU00560"/>
    </source>
</evidence>
<feature type="compositionally biased region" description="Basic and acidic residues" evidence="17">
    <location>
        <begin position="923"/>
        <end position="936"/>
    </location>
</feature>
<evidence type="ECO:0000313" key="21">
    <source>
        <dbReference type="Proteomes" id="UP000031433"/>
    </source>
</evidence>
<evidence type="ECO:0000256" key="10">
    <source>
        <dbReference type="ARBA" id="ARBA00023125"/>
    </source>
</evidence>
<comment type="catalytic activity">
    <reaction evidence="13">
        <text>Couples ATP hydrolysis with the unwinding of duplex DNA by translocating in the 3'-5' direction.</text>
        <dbReference type="EC" id="5.6.2.4"/>
    </reaction>
</comment>
<feature type="binding site" evidence="16">
    <location>
        <begin position="22"/>
        <end position="29"/>
    </location>
    <ligand>
        <name>ATP</name>
        <dbReference type="ChEBI" id="CHEBI:30616"/>
    </ligand>
</feature>
<dbReference type="GO" id="GO:0016887">
    <property type="term" value="F:ATP hydrolysis activity"/>
    <property type="evidence" value="ECO:0007669"/>
    <property type="project" value="RHEA"/>
</dbReference>
<accession>A0A0C1QWG6</accession>
<dbReference type="InterPro" id="IPR011335">
    <property type="entry name" value="Restrct_endonuc-II-like"/>
</dbReference>
<dbReference type="GO" id="GO:0005524">
    <property type="term" value="F:ATP binding"/>
    <property type="evidence" value="ECO:0007669"/>
    <property type="project" value="UniProtKB-UniRule"/>
</dbReference>
<gene>
    <name evidence="20" type="ORF">SE37_07390</name>
</gene>
<evidence type="ECO:0000256" key="7">
    <source>
        <dbReference type="ARBA" id="ARBA00022839"/>
    </source>
</evidence>
<keyword evidence="7" id="KW-0269">Exonuclease</keyword>
<evidence type="ECO:0000313" key="20">
    <source>
        <dbReference type="EMBL" id="KIE42466.1"/>
    </source>
</evidence>
<comment type="caution">
    <text evidence="20">The sequence shown here is derived from an EMBL/GenBank/DDBJ whole genome shotgun (WGS) entry which is preliminary data.</text>
</comment>
<evidence type="ECO:0000259" key="18">
    <source>
        <dbReference type="PROSITE" id="PS51198"/>
    </source>
</evidence>
<dbReference type="InterPro" id="IPR011604">
    <property type="entry name" value="PDDEXK-like_dom_sf"/>
</dbReference>
<feature type="domain" description="UvrD-like helicase C-terminal" evidence="19">
    <location>
        <begin position="473"/>
        <end position="745"/>
    </location>
</feature>
<dbReference type="SUPFAM" id="SSF52540">
    <property type="entry name" value="P-loop containing nucleoside triphosphate hydrolases"/>
    <property type="match status" value="1"/>
</dbReference>
<evidence type="ECO:0000256" key="6">
    <source>
        <dbReference type="ARBA" id="ARBA00022806"/>
    </source>
</evidence>
<keyword evidence="12" id="KW-0413">Isomerase</keyword>
<evidence type="ECO:0000256" key="15">
    <source>
        <dbReference type="ARBA" id="ARBA00048988"/>
    </source>
</evidence>
<organism evidence="20 21">
    <name type="scientific">Geobacter soli</name>
    <dbReference type="NCBI Taxonomy" id="1510391"/>
    <lineage>
        <taxon>Bacteria</taxon>
        <taxon>Pseudomonadati</taxon>
        <taxon>Thermodesulfobacteriota</taxon>
        <taxon>Desulfuromonadia</taxon>
        <taxon>Geobacterales</taxon>
        <taxon>Geobacteraceae</taxon>
        <taxon>Geobacter</taxon>
    </lineage>
</organism>
<evidence type="ECO:0000256" key="4">
    <source>
        <dbReference type="ARBA" id="ARBA00022763"/>
    </source>
</evidence>
<keyword evidence="9" id="KW-0460">Magnesium</keyword>
<dbReference type="AlphaFoldDB" id="A0A0C1QWG6"/>
<dbReference type="InterPro" id="IPR014016">
    <property type="entry name" value="UvrD-like_ATP-bd"/>
</dbReference>
<dbReference type="PROSITE" id="PS51198">
    <property type="entry name" value="UVRD_HELICASE_ATP_BIND"/>
    <property type="match status" value="1"/>
</dbReference>
<protein>
    <recommendedName>
        <fullName evidence="14">DNA 3'-5' helicase</fullName>
        <ecNumber evidence="14">5.6.2.4</ecNumber>
    </recommendedName>
</protein>
<keyword evidence="5 16" id="KW-0378">Hydrolase</keyword>
<dbReference type="GO" id="GO:0009338">
    <property type="term" value="C:exodeoxyribonuclease V complex"/>
    <property type="evidence" value="ECO:0007669"/>
    <property type="project" value="TreeGrafter"/>
</dbReference>
<dbReference type="GO" id="GO:0000725">
    <property type="term" value="P:recombinational repair"/>
    <property type="evidence" value="ECO:0007669"/>
    <property type="project" value="TreeGrafter"/>
</dbReference>
<dbReference type="SUPFAM" id="SSF52980">
    <property type="entry name" value="Restriction endonuclease-like"/>
    <property type="match status" value="1"/>
</dbReference>
<dbReference type="GO" id="GO:0008854">
    <property type="term" value="F:exodeoxyribonuclease V activity"/>
    <property type="evidence" value="ECO:0007669"/>
    <property type="project" value="InterPro"/>
</dbReference>
<dbReference type="RefSeq" id="WP_039645063.1">
    <property type="nucleotide sequence ID" value="NZ_JXBL01000001.1"/>
</dbReference>
<dbReference type="EC" id="5.6.2.4" evidence="14"/>
<keyword evidence="3 16" id="KW-0547">Nucleotide-binding</keyword>
<evidence type="ECO:0000256" key="1">
    <source>
        <dbReference type="ARBA" id="ARBA00022722"/>
    </source>
</evidence>
<dbReference type="GO" id="GO:0003677">
    <property type="term" value="F:DNA binding"/>
    <property type="evidence" value="ECO:0007669"/>
    <property type="project" value="UniProtKB-KW"/>
</dbReference>
<evidence type="ECO:0000256" key="3">
    <source>
        <dbReference type="ARBA" id="ARBA00022741"/>
    </source>
</evidence>
<feature type="region of interest" description="Disordered" evidence="17">
    <location>
        <begin position="923"/>
        <end position="956"/>
    </location>
</feature>
<keyword evidence="21" id="KW-1185">Reference proteome</keyword>
<dbReference type="GO" id="GO:0046872">
    <property type="term" value="F:metal ion binding"/>
    <property type="evidence" value="ECO:0007669"/>
    <property type="project" value="UniProtKB-KW"/>
</dbReference>
<dbReference type="InterPro" id="IPR014017">
    <property type="entry name" value="DNA_helicase_UvrD-like_C"/>
</dbReference>
<dbReference type="Gene3D" id="1.10.486.10">
    <property type="entry name" value="PCRA, domain 4"/>
    <property type="match status" value="1"/>
</dbReference>
<dbReference type="Gene3D" id="3.40.50.300">
    <property type="entry name" value="P-loop containing nucleotide triphosphate hydrolases"/>
    <property type="match status" value="2"/>
</dbReference>
<dbReference type="PANTHER" id="PTHR11070">
    <property type="entry name" value="UVRD / RECB / PCRA DNA HELICASE FAMILY MEMBER"/>
    <property type="match status" value="1"/>
</dbReference>
<dbReference type="CDD" id="cd22352">
    <property type="entry name" value="RecB_C-like"/>
    <property type="match status" value="1"/>
</dbReference>
<sequence>MTSLRPHDNLTVELSGHNLVEASAGTGKTFAIACLYLRLVVEGEGLLPENILVVTFTEAATKELRARIRQRLRQARDRFAGGGAPDEFLDRLAVGERWPGHATALSRIDSALQTFDCAAISTIHGFCLRALQENAFESGSLFDTELAADQEPLLRQVADDFWRRHFFGADAPLLPLALGRRWSPEELAAFLRNIAGKPHLAVEPVWHSGEADRVAGEIRDAFAALASLWRTQRDEVAAILAADPGLSRSRSNYHPDLVPGLLAAMDGYAAGTDPYALFAGFDKFTTGFLAGQRLKKADPPRHDCFDLCDRLARLTSQRLLLLKAEFAARGRERLAALKAQRNVRGYDDLLTDLHAALDGPGGAALADRLRERYRAALIDEFQDTDQVQYRIFRAVFSGGAVPLFLIGDPKQAIYSFRGADVFAYLEARQEIPAERRFTMDRNWRSTPEMVDAVSSLFRLGGEHPFLAGDIAFPPVTAARRQGCSFGDRDPAPLQLWFFRRGESDRDCINLGTGRQRIVTAVADEISGLLADGRAGTACLEDEDGRMQPLTPGDVAVIVRSHFEAGLVQQALRERGIPSVVQSADSLFETREAGEVWTVMGAVAEPGNEGRVRAALVTALFGLNGNDLALLMEQEAAWEERIAAFRDYRDLWRERGFMTMFRALLDREGVRERCLPLPDGERRLTNLRHCAEVLHQAAVERRLGPDALTAWFGERVSVPPPGEDYQIRLESDDRAVRIVTVHVSKGLEYPVVFAPFMWGGLRDDGDLTLCHEEGFRLVADFGTDRRDERRRRARTEALAENLRLLYVALTRARCRAYLVWGKFRGAETSAPGWLLHGSRPDGGGDPVALLEGTLKKATDQTLLERLDHLKALSGGGVAVTEEPCPVRLPRFRPAVGEAPLVCRDFRGDIDAGWRVASFTSFASGHRETAELPDRDQTPPELPPDAASDTAAPPEGSMFAFPRGPRAGIFLHGLFEQLDFAVAGDDAVRDLVRRELERNGHGAQWLDPVSRMVGNVLNVPLGGEGNSFRLADLVPGSWLAELEFYFPLRFVRDTQVAAILAGAGVLPQGADLGAVARRIAFGEARGMVRGFVDLVLSHGGRYYLIDWKSNHLGNRAEDYGPERLCREMERSLYPLQYLLYTVALNRFLERRLPGYRYEEHFGGVFYLFLRGIDPERPALGVYHDLPRPDLVRALTDCLAGREGGAP</sequence>
<name>A0A0C1QWG6_9BACT</name>
<dbReference type="GO" id="GO:0005829">
    <property type="term" value="C:cytosol"/>
    <property type="evidence" value="ECO:0007669"/>
    <property type="project" value="TreeGrafter"/>
</dbReference>
<keyword evidence="10" id="KW-0238">DNA-binding</keyword>
<comment type="catalytic activity">
    <reaction evidence="15">
        <text>ATP + H2O = ADP + phosphate + H(+)</text>
        <dbReference type="Rhea" id="RHEA:13065"/>
        <dbReference type="ChEBI" id="CHEBI:15377"/>
        <dbReference type="ChEBI" id="CHEBI:15378"/>
        <dbReference type="ChEBI" id="CHEBI:30616"/>
        <dbReference type="ChEBI" id="CHEBI:43474"/>
        <dbReference type="ChEBI" id="CHEBI:456216"/>
        <dbReference type="EC" id="5.6.2.4"/>
    </reaction>
</comment>
<dbReference type="EMBL" id="JXBL01000001">
    <property type="protein sequence ID" value="KIE42466.1"/>
    <property type="molecule type" value="Genomic_DNA"/>
</dbReference>
<evidence type="ECO:0000256" key="2">
    <source>
        <dbReference type="ARBA" id="ARBA00022723"/>
    </source>
</evidence>
<dbReference type="InterPro" id="IPR004586">
    <property type="entry name" value="RecB"/>
</dbReference>
<dbReference type="HAMAP" id="MF_01485">
    <property type="entry name" value="RecB"/>
    <property type="match status" value="1"/>
</dbReference>
<evidence type="ECO:0000256" key="5">
    <source>
        <dbReference type="ARBA" id="ARBA00022801"/>
    </source>
</evidence>